<evidence type="ECO:0000313" key="2">
    <source>
        <dbReference type="EMBL" id="WFS21441.1"/>
    </source>
</evidence>
<protein>
    <submittedName>
        <fullName evidence="2">GNAT family N-acetyltransferase</fullName>
    </submittedName>
</protein>
<dbReference type="Pfam" id="PF00583">
    <property type="entry name" value="Acetyltransf_1"/>
    <property type="match status" value="1"/>
</dbReference>
<dbReference type="PANTHER" id="PTHR43072">
    <property type="entry name" value="N-ACETYLTRANSFERASE"/>
    <property type="match status" value="1"/>
</dbReference>
<keyword evidence="3" id="KW-1185">Reference proteome</keyword>
<dbReference type="SUPFAM" id="SSF55729">
    <property type="entry name" value="Acyl-CoA N-acyltransferases (Nat)"/>
    <property type="match status" value="1"/>
</dbReference>
<accession>A0ABY8IE45</accession>
<organism evidence="2 3">
    <name type="scientific">Rhizobium rhododendri</name>
    <dbReference type="NCBI Taxonomy" id="2506430"/>
    <lineage>
        <taxon>Bacteria</taxon>
        <taxon>Pseudomonadati</taxon>
        <taxon>Pseudomonadota</taxon>
        <taxon>Alphaproteobacteria</taxon>
        <taxon>Hyphomicrobiales</taxon>
        <taxon>Rhizobiaceae</taxon>
        <taxon>Rhizobium/Agrobacterium group</taxon>
        <taxon>Rhizobium</taxon>
    </lineage>
</organism>
<dbReference type="Gene3D" id="3.40.630.30">
    <property type="match status" value="1"/>
</dbReference>
<dbReference type="PROSITE" id="PS51186">
    <property type="entry name" value="GNAT"/>
    <property type="match status" value="1"/>
</dbReference>
<dbReference type="InterPro" id="IPR016181">
    <property type="entry name" value="Acyl_CoA_acyltransferase"/>
</dbReference>
<evidence type="ECO:0000313" key="3">
    <source>
        <dbReference type="Proteomes" id="UP000318939"/>
    </source>
</evidence>
<name>A0ABY8IE45_9HYPH</name>
<evidence type="ECO:0000259" key="1">
    <source>
        <dbReference type="PROSITE" id="PS51186"/>
    </source>
</evidence>
<sequence length="171" mass="19192">MEQEIEIVATSDEHVESFHAALDTVARERKYLTMLEAFSLAEMRAHVLDMIGRKNPHVVAIADNRAVGWCNITRHFFPAHAHRGSLAMGLIPEFRGRGIGRRLIEAALEQARERDFLRVELSVHADNVAAIALYEKVGFATEGVLRRAVRIDGRFIDTISMAIMLDTSVRA</sequence>
<dbReference type="InterPro" id="IPR000182">
    <property type="entry name" value="GNAT_dom"/>
</dbReference>
<dbReference type="Proteomes" id="UP000318939">
    <property type="component" value="Chromosome"/>
</dbReference>
<dbReference type="RefSeq" id="WP_142831457.1">
    <property type="nucleotide sequence ID" value="NZ_CP117267.1"/>
</dbReference>
<feature type="domain" description="N-acetyltransferase" evidence="1">
    <location>
        <begin position="8"/>
        <end position="166"/>
    </location>
</feature>
<proteinExistence type="predicted"/>
<dbReference type="EMBL" id="CP117267">
    <property type="protein sequence ID" value="WFS21441.1"/>
    <property type="molecule type" value="Genomic_DNA"/>
</dbReference>
<reference evidence="2" key="2">
    <citation type="journal article" date="2023" name="MicrobiologyOpen">
        <title>Genomics of the tumorigenes clade of the family Rhizobiaceae and description of Rhizobium rhododendri sp. nov.</title>
        <authorList>
            <person name="Kuzmanovic N."/>
            <person name="diCenzo G.C."/>
            <person name="Bunk B."/>
            <person name="Sproeer C."/>
            <person name="Fruehling A."/>
            <person name="Neumann-Schaal M."/>
            <person name="Overmann J."/>
            <person name="Smalla K."/>
        </authorList>
    </citation>
    <scope>NUCLEOTIDE SEQUENCE</scope>
    <source>
        <strain evidence="2">Rho-6.2</strain>
    </source>
</reference>
<dbReference type="CDD" id="cd04301">
    <property type="entry name" value="NAT_SF"/>
    <property type="match status" value="1"/>
</dbReference>
<reference evidence="2" key="1">
    <citation type="journal article" date="2019" name="Phytopathology">
        <title>A Novel Group of Rhizobium tumorigenes-Like Agrobacteria Associated with Crown Gall Disease of Rhododendron and Blueberry.</title>
        <authorList>
            <person name="Kuzmanovic N."/>
            <person name="Behrens P."/>
            <person name="Idczak E."/>
            <person name="Wagner S."/>
            <person name="Gotz M."/>
            <person name="Sproer C."/>
            <person name="Bunk B."/>
            <person name="Overmann J."/>
            <person name="Smalla K."/>
        </authorList>
    </citation>
    <scope>NUCLEOTIDE SEQUENCE</scope>
    <source>
        <strain evidence="2">Rho-6.2</strain>
    </source>
</reference>
<gene>
    <name evidence="2" type="ORF">PR018_09575</name>
</gene>